<evidence type="ECO:0000313" key="1">
    <source>
        <dbReference type="EMBL" id="SJK83549.1"/>
    </source>
</evidence>
<name>A0A1W1EMJ5_ECOLX</name>
<gene>
    <name evidence="1" type="ORF">BQ8769_167</name>
</gene>
<evidence type="ECO:0000313" key="2">
    <source>
        <dbReference type="Proteomes" id="UP000245997"/>
    </source>
</evidence>
<reference evidence="2" key="1">
    <citation type="submission" date="2017-01" db="EMBL/GenBank/DDBJ databases">
        <authorList>
            <person name="Joensson R."/>
        </authorList>
    </citation>
    <scope>NUCLEOTIDE SEQUENCE [LARGE SCALE GENOMIC DNA]</scope>
</reference>
<dbReference type="EMBL" id="LT719075">
    <property type="protein sequence ID" value="SJK83549.1"/>
    <property type="molecule type" value="Genomic_DNA"/>
</dbReference>
<proteinExistence type="predicted"/>
<sequence>MRRKRQTVLYPLDGKVLCKQLCRGSGISGWSLKSSRSLRSGIRKRLPVVEAVIVQQFKIGQPILN</sequence>
<accession>A0A1W1EMJ5</accession>
<dbReference type="Proteomes" id="UP000245997">
    <property type="component" value="Plasmid pAA"/>
</dbReference>
<organism evidence="1 2">
    <name type="scientific">Escherichia coli</name>
    <dbReference type="NCBI Taxonomy" id="562"/>
    <lineage>
        <taxon>Bacteria</taxon>
        <taxon>Pseudomonadati</taxon>
        <taxon>Pseudomonadota</taxon>
        <taxon>Gammaproteobacteria</taxon>
        <taxon>Enterobacterales</taxon>
        <taxon>Enterobacteriaceae</taxon>
        <taxon>Escherichia</taxon>
    </lineage>
</organism>
<protein>
    <submittedName>
        <fullName evidence="1">Uncharacterized protein</fullName>
    </submittedName>
</protein>
<dbReference type="AlphaFoldDB" id="A0A1W1EMJ5"/>